<dbReference type="InterPro" id="IPR036390">
    <property type="entry name" value="WH_DNA-bd_sf"/>
</dbReference>
<dbReference type="Proteomes" id="UP001208656">
    <property type="component" value="Unassembled WGS sequence"/>
</dbReference>
<evidence type="ECO:0000256" key="4">
    <source>
        <dbReference type="ARBA" id="ARBA00023163"/>
    </source>
</evidence>
<dbReference type="RefSeq" id="WP_263062090.1">
    <property type="nucleotide sequence ID" value="NZ_JAOUSE010000046.1"/>
</dbReference>
<comment type="similarity">
    <text evidence="1">Belongs to the LysR transcriptional regulatory family.</text>
</comment>
<organism evidence="6 7">
    <name type="scientific">Pallidibacillus thermolactis</name>
    <dbReference type="NCBI Taxonomy" id="251051"/>
    <lineage>
        <taxon>Bacteria</taxon>
        <taxon>Bacillati</taxon>
        <taxon>Bacillota</taxon>
        <taxon>Bacilli</taxon>
        <taxon>Bacillales</taxon>
        <taxon>Bacillaceae</taxon>
        <taxon>Pallidibacillus</taxon>
    </lineage>
</organism>
<keyword evidence="7" id="KW-1185">Reference proteome</keyword>
<evidence type="ECO:0000313" key="6">
    <source>
        <dbReference type="EMBL" id="MCU9595276.1"/>
    </source>
</evidence>
<feature type="domain" description="HTH lysR-type" evidence="5">
    <location>
        <begin position="1"/>
        <end position="56"/>
    </location>
</feature>
<keyword evidence="3" id="KW-0238">DNA-binding</keyword>
<dbReference type="SUPFAM" id="SSF46785">
    <property type="entry name" value="Winged helix' DNA-binding domain"/>
    <property type="match status" value="1"/>
</dbReference>
<evidence type="ECO:0000256" key="2">
    <source>
        <dbReference type="ARBA" id="ARBA00023015"/>
    </source>
</evidence>
<dbReference type="InterPro" id="IPR005119">
    <property type="entry name" value="LysR_subst-bd"/>
</dbReference>
<dbReference type="Gene3D" id="1.10.10.10">
    <property type="entry name" value="Winged helix-like DNA-binding domain superfamily/Winged helix DNA-binding domain"/>
    <property type="match status" value="1"/>
</dbReference>
<evidence type="ECO:0000259" key="5">
    <source>
        <dbReference type="PROSITE" id="PS50931"/>
    </source>
</evidence>
<evidence type="ECO:0000313" key="7">
    <source>
        <dbReference type="Proteomes" id="UP001208656"/>
    </source>
</evidence>
<proteinExistence type="inferred from homology"/>
<dbReference type="Pfam" id="PF03466">
    <property type="entry name" value="LysR_substrate"/>
    <property type="match status" value="1"/>
</dbReference>
<comment type="caution">
    <text evidence="6">The sequence shown here is derived from an EMBL/GenBank/DDBJ whole genome shotgun (WGS) entry which is preliminary data.</text>
</comment>
<reference evidence="6 7" key="1">
    <citation type="submission" date="2022-10" db="EMBL/GenBank/DDBJ databases">
        <title>Description of Fervidibacillus gen. nov. in the family Fervidibacillaceae fam. nov. with two species, Fervidibacillus albus sp. nov., and Fervidibacillus halotolerans sp. nov., isolated from tidal flat sediments.</title>
        <authorList>
            <person name="Kwon K.K."/>
            <person name="Yang S.-H."/>
        </authorList>
    </citation>
    <scope>NUCLEOTIDE SEQUENCE [LARGE SCALE GENOMIC DNA]</scope>
    <source>
        <strain evidence="6 7">DSM 23332</strain>
    </source>
</reference>
<dbReference type="PRINTS" id="PR00039">
    <property type="entry name" value="HTHLYSR"/>
</dbReference>
<dbReference type="EMBL" id="JAOUSE010000046">
    <property type="protein sequence ID" value="MCU9595276.1"/>
    <property type="molecule type" value="Genomic_DNA"/>
</dbReference>
<accession>A0ABT2WJW5</accession>
<dbReference type="PANTHER" id="PTHR30419">
    <property type="entry name" value="HTH-TYPE TRANSCRIPTIONAL REGULATOR YBHD"/>
    <property type="match status" value="1"/>
</dbReference>
<dbReference type="InterPro" id="IPR000847">
    <property type="entry name" value="LysR_HTH_N"/>
</dbReference>
<keyword evidence="4" id="KW-0804">Transcription</keyword>
<dbReference type="InterPro" id="IPR036388">
    <property type="entry name" value="WH-like_DNA-bd_sf"/>
</dbReference>
<dbReference type="Pfam" id="PF00126">
    <property type="entry name" value="HTH_1"/>
    <property type="match status" value="1"/>
</dbReference>
<dbReference type="PANTHER" id="PTHR30419:SF28">
    <property type="entry name" value="HTH-TYPE TRANSCRIPTIONAL REGULATOR BSDA"/>
    <property type="match status" value="1"/>
</dbReference>
<dbReference type="PROSITE" id="PS50931">
    <property type="entry name" value="HTH_LYSR"/>
    <property type="match status" value="1"/>
</dbReference>
<dbReference type="InterPro" id="IPR050950">
    <property type="entry name" value="HTH-type_LysR_regulators"/>
</dbReference>
<name>A0ABT2WJW5_9BACI</name>
<evidence type="ECO:0000256" key="1">
    <source>
        <dbReference type="ARBA" id="ARBA00009437"/>
    </source>
</evidence>
<dbReference type="Gene3D" id="3.40.190.290">
    <property type="match status" value="1"/>
</dbReference>
<evidence type="ECO:0000256" key="3">
    <source>
        <dbReference type="ARBA" id="ARBA00023125"/>
    </source>
</evidence>
<dbReference type="CDD" id="cd05466">
    <property type="entry name" value="PBP2_LTTR_substrate"/>
    <property type="match status" value="1"/>
</dbReference>
<gene>
    <name evidence="6" type="ORF">OEV82_12580</name>
</gene>
<dbReference type="SUPFAM" id="SSF53850">
    <property type="entry name" value="Periplasmic binding protein-like II"/>
    <property type="match status" value="1"/>
</dbReference>
<keyword evidence="2" id="KW-0805">Transcription regulation</keyword>
<sequence length="288" mass="33209">MNRFEVFMKVIEKESFTEAAEDLGYTQSAVSQMVKALEKELSTTLITRSRKGIQLTADGREYLPYINNIRNAYWELLEKNKEMQGLESGLIRIGTISSVSASWLPKLMKDFKEIYPSVQFQLQQGGEYSEIVQYVKEGSVDFGFINPDATTELEKISLTEDEMLAVLPPNHPLAKNEKVTLTQLATEPYILLEEGHLNEPLEIFKQHHLQPNIQFRVHDDYTIMAMVENGLGISILSQLIMDRVNYRLVKKTITPPIKRTIGITYKNKKLLPIASRYFINFLIERFQR</sequence>
<protein>
    <submittedName>
        <fullName evidence="6">LysR family transcriptional regulator</fullName>
    </submittedName>
</protein>